<dbReference type="EnsemblBacteria" id="CAK03088">
    <property type="protein sequence ID" value="CAK03088"/>
    <property type="gene ID" value="pRL110142"/>
</dbReference>
<accession>Q1M6P5</accession>
<keyword evidence="2" id="KW-1185">Reference proteome</keyword>
<reference evidence="1 2" key="1">
    <citation type="journal article" date="2006" name="Genome Biol.">
        <title>The genome of Rhizobium leguminosarum has recognizable core and accessory components.</title>
        <authorList>
            <person name="Young J.W."/>
            <person name="Crossman L.C."/>
            <person name="Johnston A.W.B."/>
            <person name="Thomson N.R."/>
            <person name="Ghazoui Z.F."/>
            <person name="Hull K.H."/>
            <person name="Wexler M."/>
            <person name="Curson A.R.J."/>
            <person name="Todd J.D."/>
            <person name="Poole P.S."/>
            <person name="Mauchline T.H."/>
            <person name="East A.K."/>
            <person name="Quail M.A."/>
            <person name="Churcher C."/>
            <person name="Arrowsmith C."/>
            <person name="Cherevach A."/>
            <person name="Chillingworth T."/>
            <person name="Clarke K."/>
            <person name="Cronin A."/>
            <person name="Davis P."/>
            <person name="Fraser A."/>
            <person name="Hance Z."/>
            <person name="Hauser H."/>
            <person name="Jagels K."/>
            <person name="Moule S."/>
            <person name="Mungall K."/>
            <person name="Norbertczak H."/>
            <person name="Rabbinowitsch E."/>
            <person name="Sanders M."/>
            <person name="Simmonds M."/>
            <person name="Whitehead S."/>
            <person name="Parkhill J."/>
        </authorList>
    </citation>
    <scope>NUCLEOTIDE SEQUENCE [LARGE SCALE GENOMIC DNA]</scope>
    <source>
        <strain evidence="2">DSM 114642 / LMG 32736 / 3841</strain>
    </source>
</reference>
<protein>
    <submittedName>
        <fullName evidence="1">Uncharacterized protein</fullName>
    </submittedName>
</protein>
<dbReference type="AlphaFoldDB" id="Q1M6P5"/>
<dbReference type="EMBL" id="AM236085">
    <property type="protein sequence ID" value="CAK03088.1"/>
    <property type="molecule type" value="Genomic_DNA"/>
</dbReference>
<gene>
    <name evidence="1" type="ordered locus">pRL110142</name>
</gene>
<geneLocation type="plasmid" evidence="1 2">
    <name>pRL11</name>
</geneLocation>
<dbReference type="Proteomes" id="UP000006575">
    <property type="component" value="Plasmid pRL11"/>
</dbReference>
<dbReference type="HOGENOM" id="CLU_1365290_0_0_5"/>
<evidence type="ECO:0000313" key="1">
    <source>
        <dbReference type="EMBL" id="CAK03088.1"/>
    </source>
</evidence>
<proteinExistence type="predicted"/>
<dbReference type="KEGG" id="rle:pRL110142"/>
<organism evidence="1 2">
    <name type="scientific">Rhizobium johnstonii (strain DSM 114642 / LMG 32736 / 3841)</name>
    <name type="common">Rhizobium leguminosarum bv. viciae</name>
    <dbReference type="NCBI Taxonomy" id="216596"/>
    <lineage>
        <taxon>Bacteria</taxon>
        <taxon>Pseudomonadati</taxon>
        <taxon>Pseudomonadota</taxon>
        <taxon>Alphaproteobacteria</taxon>
        <taxon>Hyphomicrobiales</taxon>
        <taxon>Rhizobiaceae</taxon>
        <taxon>Rhizobium/Agrobacterium group</taxon>
        <taxon>Rhizobium</taxon>
        <taxon>Rhizobium johnstonii</taxon>
    </lineage>
</organism>
<name>Q1M6P5_RHIJ3</name>
<evidence type="ECO:0000313" key="2">
    <source>
        <dbReference type="Proteomes" id="UP000006575"/>
    </source>
</evidence>
<sequence length="222" mass="24717">MRKIVEFRPSATVADLDEGISGMSILLRSLSLLVGITLAAPASGNCLSAKETKYGVLLTREAPFYSVLYKPDGSGLTEQRLMERNRSLQPVSAVYLHPLLVEKRVSPSGTHELKYANAIALDDLPQKKNWQSETTLFINGKKSVSGATIIRFDGWGEETIASCSYRVWAINSRLELTGLPPIIFEQYYSPELRVVLRSVRLGPSNQPLSEVRFDRFQIGWGN</sequence>
<keyword evidence="1" id="KW-0614">Plasmid</keyword>